<evidence type="ECO:0000259" key="2">
    <source>
        <dbReference type="Pfam" id="PF00817"/>
    </source>
</evidence>
<reference evidence="4" key="2">
    <citation type="submission" date="2018-10" db="EMBL/GenBank/DDBJ databases">
        <authorList>
            <person name="Peiro R."/>
            <person name="Begona"/>
            <person name="Cbmso G."/>
            <person name="Lopez M."/>
            <person name="Gonzalez S."/>
            <person name="Sacristan E."/>
            <person name="Castillo E."/>
        </authorList>
    </citation>
    <scope>NUCLEOTIDE SEQUENCE</scope>
    <source>
        <strain evidence="4">Rhod_genome</strain>
        <strain evidence="3">Rhod_plasmid</strain>
        <plasmid evidence="3">1</plasmid>
    </source>
</reference>
<name>A0A3S4DDV9_9BRAD</name>
<accession>A0A3S4DDV9</accession>
<feature type="domain" description="UmuC" evidence="2">
    <location>
        <begin position="4"/>
        <end position="123"/>
    </location>
</feature>
<keyword evidence="3" id="KW-0614">Plasmid</keyword>
<evidence type="ECO:0000256" key="1">
    <source>
        <dbReference type="ARBA" id="ARBA00022763"/>
    </source>
</evidence>
<dbReference type="SUPFAM" id="SSF56672">
    <property type="entry name" value="DNA/RNA polymerases"/>
    <property type="match status" value="1"/>
</dbReference>
<dbReference type="AlphaFoldDB" id="A0A3S4DDV9"/>
<keyword evidence="5" id="KW-1185">Reference proteome</keyword>
<organism evidence="4 5">
    <name type="scientific">Rhodoplanes serenus</name>
    <dbReference type="NCBI Taxonomy" id="200615"/>
    <lineage>
        <taxon>Bacteria</taxon>
        <taxon>Pseudomonadati</taxon>
        <taxon>Pseudomonadota</taxon>
        <taxon>Alphaproteobacteria</taxon>
        <taxon>Hyphomicrobiales</taxon>
        <taxon>Nitrobacteraceae</taxon>
        <taxon>Rhodoplanes</taxon>
    </lineage>
</organism>
<dbReference type="CDD" id="cd03468">
    <property type="entry name" value="PolY_like"/>
    <property type="match status" value="1"/>
</dbReference>
<gene>
    <name evidence="4" type="primary">dinB_2</name>
    <name evidence="3" type="synonym">dinB</name>
    <name evidence="4" type="ORF">RHODGE_RHODGE_01046</name>
    <name evidence="3" type="ORF">RHODPL_RHODPL_00009</name>
</gene>
<dbReference type="PANTHER" id="PTHR35369">
    <property type="entry name" value="BLR3025 PROTEIN-RELATED"/>
    <property type="match status" value="1"/>
</dbReference>
<protein>
    <submittedName>
        <fullName evidence="4">DNA polymerase IV</fullName>
    </submittedName>
</protein>
<dbReference type="GO" id="GO:0006281">
    <property type="term" value="P:DNA repair"/>
    <property type="evidence" value="ECO:0007669"/>
    <property type="project" value="InterPro"/>
</dbReference>
<dbReference type="Pfam" id="PF00817">
    <property type="entry name" value="IMS"/>
    <property type="match status" value="1"/>
</dbReference>
<dbReference type="InterPro" id="IPR043502">
    <property type="entry name" value="DNA/RNA_pol_sf"/>
</dbReference>
<keyword evidence="1" id="KW-0227">DNA damage</keyword>
<dbReference type="Proteomes" id="UP000289200">
    <property type="component" value="Unassembled WGS sequence"/>
</dbReference>
<sequence>MPAETPLAVVETERGALRLVAVDPAAAALGLAPGLTLADARARLPDLMARPAAPAADAAVLLRLAALCDRFTPLVAVDPPDGLVLDITGCAHLFGGEGGLRDDARGLLARHGFMVRATLAGTPDTARALARFARVAVVPPGQDERHARALPVAALGAGPEVALALGRAGLRSLGDLADRSSTILAARFGEATTRRLARILGREDVRVTPLRPPPDCWAERRCAEPLTHLDGALAALGELIDDIVARLEADGAGGRRFEASFFRTDGAVRRVAVETGRPLRDAGAIRRLFRERCDALADPLDPGFGFDLLRLAVPVAEPLDTPQLRLDGRAEQDDDVADLIDRLGARLGPDRVLRFAARDTHRPERAAVAVPAIGAAAAADAAAADAAIWAPEPGEPPRRPLQMFDPPQPIEVMAETPDGPPLRFRWRRVLHEVALAEGPERIAPEWWRRDADPAARDYYRIEDREGRRFWVFRRGLYGDAPEPPRWFLHGLFA</sequence>
<dbReference type="InterPro" id="IPR050356">
    <property type="entry name" value="SulA_CellDiv_inhibitor"/>
</dbReference>
<evidence type="ECO:0000313" key="5">
    <source>
        <dbReference type="Proteomes" id="UP000289200"/>
    </source>
</evidence>
<evidence type="ECO:0000313" key="4">
    <source>
        <dbReference type="EMBL" id="VCU07896.1"/>
    </source>
</evidence>
<dbReference type="OrthoDB" id="9788640at2"/>
<dbReference type="RefSeq" id="WP_129608091.1">
    <property type="nucleotide sequence ID" value="NZ_LR026982.1"/>
</dbReference>
<reference evidence="5" key="1">
    <citation type="submission" date="2018-10" db="EMBL/GenBank/DDBJ databases">
        <authorList>
            <person name="Peiro R."/>
            <person name="Begona"/>
            <person name="Cbmso G."/>
            <person name="Lopez M."/>
            <person name="Gonzalez S."/>
            <person name="Sacristan E."/>
            <person name="Castillo E."/>
        </authorList>
    </citation>
    <scope>NUCLEOTIDE SEQUENCE [LARGE SCALE GENOMIC DNA]</scope>
</reference>
<proteinExistence type="predicted"/>
<dbReference type="InterPro" id="IPR001126">
    <property type="entry name" value="UmuC"/>
</dbReference>
<evidence type="ECO:0000313" key="3">
    <source>
        <dbReference type="EMBL" id="VCU06561.1"/>
    </source>
</evidence>
<dbReference type="EMBL" id="LR026982">
    <property type="protein sequence ID" value="VCU06561.1"/>
    <property type="molecule type" value="Genomic_DNA"/>
</dbReference>
<dbReference type="EMBL" id="UWOC01000077">
    <property type="protein sequence ID" value="VCU07896.1"/>
    <property type="molecule type" value="Genomic_DNA"/>
</dbReference>
<dbReference type="PANTHER" id="PTHR35369:SF2">
    <property type="entry name" value="BLR3025 PROTEIN"/>
    <property type="match status" value="1"/>
</dbReference>
<geneLocation type="plasmid" evidence="3">
    <name>1</name>
</geneLocation>